<evidence type="ECO:0000256" key="7">
    <source>
        <dbReference type="SAM" id="SignalP"/>
    </source>
</evidence>
<evidence type="ECO:0000256" key="4">
    <source>
        <dbReference type="ARBA" id="ARBA00022989"/>
    </source>
</evidence>
<dbReference type="PANTHER" id="PTHR12471:SF7">
    <property type="entry name" value="V-TYPE PROTON ATPASE SUBUNIT S1"/>
    <property type="match status" value="1"/>
</dbReference>
<dbReference type="EMBL" id="CAXIEN010000042">
    <property type="protein sequence ID" value="CAL1269576.1"/>
    <property type="molecule type" value="Genomic_DNA"/>
</dbReference>
<dbReference type="GO" id="GO:0001671">
    <property type="term" value="F:ATPase activator activity"/>
    <property type="evidence" value="ECO:0007669"/>
    <property type="project" value="TreeGrafter"/>
</dbReference>
<reference evidence="10 11" key="1">
    <citation type="submission" date="2024-04" db="EMBL/GenBank/DDBJ databases">
        <authorList>
            <person name="Rising A."/>
            <person name="Reimegard J."/>
            <person name="Sonavane S."/>
            <person name="Akerstrom W."/>
            <person name="Nylinder S."/>
            <person name="Hedman E."/>
            <person name="Kallberg Y."/>
        </authorList>
    </citation>
    <scope>NUCLEOTIDE SEQUENCE [LARGE SCALE GENOMIC DNA]</scope>
</reference>
<dbReference type="PANTHER" id="PTHR12471">
    <property type="entry name" value="VACUOLAR ATP SYNTHASE SUBUNIT S1"/>
    <property type="match status" value="1"/>
</dbReference>
<dbReference type="Pfam" id="PF05827">
    <property type="entry name" value="VAS1_LD"/>
    <property type="match status" value="1"/>
</dbReference>
<feature type="transmembrane region" description="Helical" evidence="6">
    <location>
        <begin position="368"/>
        <end position="390"/>
    </location>
</feature>
<sequence>MFSVHRKIFLLSIYVFIFSCSRVAADQVPAALWNIKGDSLHVTPASALGKDDKMFDNSLKEVVNDDAKILVFVLDKLSLEDFSASEKPLSQNDTIQNLQKFLDEEKKYMFLSSVKDPLNRIHEVHCGVQEIAMDGSIDENLLSISLAFDKSCVVILHITDVGVVGPRGKMFKPSFKKEYPDIVGIFTGVKSSWAGMNDDHYFSRNLLDSETPDLDADPNFLNFTGCLLAYVENATLGIDNKTIVLPLPYDYSGSECGNVSTLLQMTFKTADEKYSNVVVKFNFTNVMGSYSTQITLETVDVVTDLNAKDLEAPLDFSFSCGNYVLKNKNMTEPILVELTFNRFQVQPFRVKDKFSESFDCVTWFTVPIWMGVFVTLILIVIVNIGVYALYSIHTMDRFDDPKGKTITVAAGVD</sequence>
<evidence type="ECO:0000259" key="8">
    <source>
        <dbReference type="Pfam" id="PF05827"/>
    </source>
</evidence>
<feature type="domain" description="V-type proton ATPase subunit S1 luminal" evidence="8">
    <location>
        <begin position="243"/>
        <end position="348"/>
    </location>
</feature>
<feature type="chain" id="PRO_5043460845" description="V-type proton ATPase subunit S1" evidence="7">
    <location>
        <begin position="26"/>
        <end position="413"/>
    </location>
</feature>
<dbReference type="Pfam" id="PF20520">
    <property type="entry name" value="Ac45-VOA1_TM"/>
    <property type="match status" value="1"/>
</dbReference>
<evidence type="ECO:0008006" key="12">
    <source>
        <dbReference type="Google" id="ProtNLM"/>
    </source>
</evidence>
<keyword evidence="3 6" id="KW-0812">Transmembrane</keyword>
<accession>A0AAV1ZEV5</accession>
<dbReference type="InterPro" id="IPR046756">
    <property type="entry name" value="VAS1/VOA1_TM"/>
</dbReference>
<evidence type="ECO:0000256" key="6">
    <source>
        <dbReference type="SAM" id="Phobius"/>
    </source>
</evidence>
<feature type="domain" description="V-type proton ATPase subunit S1/VOA1 transmembrane" evidence="9">
    <location>
        <begin position="362"/>
        <end position="400"/>
    </location>
</feature>
<dbReference type="InterPro" id="IPR046755">
    <property type="entry name" value="VAS1_LD"/>
</dbReference>
<keyword evidence="7" id="KW-0732">Signal</keyword>
<organism evidence="10 11">
    <name type="scientific">Larinioides sclopetarius</name>
    <dbReference type="NCBI Taxonomy" id="280406"/>
    <lineage>
        <taxon>Eukaryota</taxon>
        <taxon>Metazoa</taxon>
        <taxon>Ecdysozoa</taxon>
        <taxon>Arthropoda</taxon>
        <taxon>Chelicerata</taxon>
        <taxon>Arachnida</taxon>
        <taxon>Araneae</taxon>
        <taxon>Araneomorphae</taxon>
        <taxon>Entelegynae</taxon>
        <taxon>Araneoidea</taxon>
        <taxon>Araneidae</taxon>
        <taxon>Larinioides</taxon>
    </lineage>
</organism>
<proteinExistence type="inferred from homology"/>
<protein>
    <recommendedName>
        <fullName evidence="12">V-type proton ATPase subunit S1</fullName>
    </recommendedName>
</protein>
<comment type="subcellular location">
    <subcellularLocation>
        <location evidence="1">Membrane</location>
        <topology evidence="1">Single-pass membrane protein</topology>
    </subcellularLocation>
</comment>
<dbReference type="Gene3D" id="2.40.160.110">
    <property type="match status" value="1"/>
</dbReference>
<evidence type="ECO:0000256" key="1">
    <source>
        <dbReference type="ARBA" id="ARBA00004167"/>
    </source>
</evidence>
<dbReference type="GO" id="GO:0030641">
    <property type="term" value="P:regulation of cellular pH"/>
    <property type="evidence" value="ECO:0007669"/>
    <property type="project" value="TreeGrafter"/>
</dbReference>
<dbReference type="AlphaFoldDB" id="A0AAV1ZEV5"/>
<keyword evidence="5 6" id="KW-0472">Membrane</keyword>
<evidence type="ECO:0000259" key="9">
    <source>
        <dbReference type="Pfam" id="PF20520"/>
    </source>
</evidence>
<evidence type="ECO:0000256" key="3">
    <source>
        <dbReference type="ARBA" id="ARBA00022692"/>
    </source>
</evidence>
<name>A0AAV1ZEV5_9ARAC</name>
<dbReference type="Proteomes" id="UP001497382">
    <property type="component" value="Unassembled WGS sequence"/>
</dbReference>
<keyword evidence="11" id="KW-1185">Reference proteome</keyword>
<feature type="signal peptide" evidence="7">
    <location>
        <begin position="1"/>
        <end position="25"/>
    </location>
</feature>
<dbReference type="InterPro" id="IPR008388">
    <property type="entry name" value="Ac45_acc_su"/>
</dbReference>
<evidence type="ECO:0000256" key="5">
    <source>
        <dbReference type="ARBA" id="ARBA00023136"/>
    </source>
</evidence>
<comment type="similarity">
    <text evidence="2">Belongs to the vacuolar ATPase subunit S1 family.</text>
</comment>
<comment type="caution">
    <text evidence="10">The sequence shown here is derived from an EMBL/GenBank/DDBJ whole genome shotgun (WGS) entry which is preliminary data.</text>
</comment>
<gene>
    <name evidence="10" type="ORF">LARSCL_LOCUS4825</name>
</gene>
<evidence type="ECO:0000256" key="2">
    <source>
        <dbReference type="ARBA" id="ARBA00009037"/>
    </source>
</evidence>
<dbReference type="GO" id="GO:0033176">
    <property type="term" value="C:proton-transporting V-type ATPase complex"/>
    <property type="evidence" value="ECO:0007669"/>
    <property type="project" value="TreeGrafter"/>
</dbReference>
<evidence type="ECO:0000313" key="11">
    <source>
        <dbReference type="Proteomes" id="UP001497382"/>
    </source>
</evidence>
<dbReference type="PROSITE" id="PS51257">
    <property type="entry name" value="PROKAR_LIPOPROTEIN"/>
    <property type="match status" value="1"/>
</dbReference>
<evidence type="ECO:0000313" key="10">
    <source>
        <dbReference type="EMBL" id="CAL1269576.1"/>
    </source>
</evidence>
<keyword evidence="4 6" id="KW-1133">Transmembrane helix</keyword>